<dbReference type="EMBL" id="MLYV02001019">
    <property type="protein sequence ID" value="PSR74164.1"/>
    <property type="molecule type" value="Genomic_DNA"/>
</dbReference>
<evidence type="ECO:0000256" key="13">
    <source>
        <dbReference type="ARBA" id="ARBA00023136"/>
    </source>
</evidence>
<evidence type="ECO:0000256" key="2">
    <source>
        <dbReference type="ARBA" id="ARBA00004477"/>
    </source>
</evidence>
<keyword evidence="11" id="KW-1133">Transmembrane helix</keyword>
<dbReference type="InterPro" id="IPR050324">
    <property type="entry name" value="CDP-alcohol_PTase-I"/>
</dbReference>
<evidence type="ECO:0000256" key="12">
    <source>
        <dbReference type="ARBA" id="ARBA00023098"/>
    </source>
</evidence>
<evidence type="ECO:0000313" key="20">
    <source>
        <dbReference type="Proteomes" id="UP000186601"/>
    </source>
</evidence>
<evidence type="ECO:0000256" key="17">
    <source>
        <dbReference type="ARBA" id="ARBA00060701"/>
    </source>
</evidence>
<keyword evidence="7" id="KW-0444">Lipid biosynthesis</keyword>
<keyword evidence="20" id="KW-1185">Reference proteome</keyword>
<dbReference type="STRING" id="98765.A0A2R6NNZ2"/>
<comment type="pathway">
    <text evidence="17">Phospholipid metabolism; phosphatidylethanolamine biosynthesis; phosphatidylethanolamine from CDP-diacylglycerol: step 1/2.</text>
</comment>
<dbReference type="OrthoDB" id="448573at2759"/>
<comment type="caution">
    <text evidence="19">The sequence shown here is derived from an EMBL/GenBank/DDBJ whole genome shotgun (WGS) entry which is preliminary data.</text>
</comment>
<evidence type="ECO:0000256" key="11">
    <source>
        <dbReference type="ARBA" id="ARBA00022989"/>
    </source>
</evidence>
<evidence type="ECO:0000256" key="1">
    <source>
        <dbReference type="ARBA" id="ARBA00000287"/>
    </source>
</evidence>
<keyword evidence="10" id="KW-0256">Endoplasmic reticulum</keyword>
<dbReference type="FunFam" id="1.20.120.1760:FF:000022">
    <property type="entry name" value="CDP-diacylglycerol--serine O-phosphatidyltransferase"/>
    <property type="match status" value="1"/>
</dbReference>
<keyword evidence="8 18" id="KW-0808">Transferase</keyword>
<comment type="similarity">
    <text evidence="4 18">Belongs to the CDP-alcohol phosphatidyltransferase class-I family.</text>
</comment>
<reference evidence="19 20" key="1">
    <citation type="submission" date="2018-02" db="EMBL/GenBank/DDBJ databases">
        <title>Genome sequence of the basidiomycete white-rot fungus Phlebia centrifuga.</title>
        <authorList>
            <person name="Granchi Z."/>
            <person name="Peng M."/>
            <person name="de Vries R.P."/>
            <person name="Hilden K."/>
            <person name="Makela M.R."/>
            <person name="Grigoriev I."/>
            <person name="Riley R."/>
        </authorList>
    </citation>
    <scope>NUCLEOTIDE SEQUENCE [LARGE SCALE GENOMIC DNA]</scope>
    <source>
        <strain evidence="19 20">FBCC195</strain>
    </source>
</reference>
<dbReference type="AlphaFoldDB" id="A0A2R6NNZ2"/>
<dbReference type="Gene3D" id="1.20.120.1760">
    <property type="match status" value="1"/>
</dbReference>
<evidence type="ECO:0000256" key="6">
    <source>
        <dbReference type="ARBA" id="ARBA00017171"/>
    </source>
</evidence>
<protein>
    <recommendedName>
        <fullName evidence="6">CDP-diacylglycerol--serine O-phosphatidyltransferase</fullName>
        <ecNumber evidence="5">2.7.8.8</ecNumber>
    </recommendedName>
    <alternativeName>
        <fullName evidence="16">Phosphatidylserine synthase</fullName>
    </alternativeName>
</protein>
<evidence type="ECO:0000256" key="10">
    <source>
        <dbReference type="ARBA" id="ARBA00022824"/>
    </source>
</evidence>
<sequence length="193" mass="20873">MNGVCGSLSVFMSAKYLLTNDVDYLWSALILPVAGLMFDFMDGKIARWRGESSMLGQELDSLADLISFGVAPALLAFDVGLRTYLDTVVLTGFICCGLARLARFNATVALVPKDIKGKAQYFEGLPIPSSLGFVSVLMYWTKQDWIEGKAGIPGGTITLWGRQGGDGDLHLVSIVLAFWAAAMVSKTLRVPKI</sequence>
<comment type="catalytic activity">
    <reaction evidence="1">
        <text>a CDP-1,2-diacyl-sn-glycerol + L-serine = a 1,2-diacyl-sn-glycero-3-phospho-L-serine + CMP + H(+)</text>
        <dbReference type="Rhea" id="RHEA:16913"/>
        <dbReference type="ChEBI" id="CHEBI:15378"/>
        <dbReference type="ChEBI" id="CHEBI:33384"/>
        <dbReference type="ChEBI" id="CHEBI:57262"/>
        <dbReference type="ChEBI" id="CHEBI:58332"/>
        <dbReference type="ChEBI" id="CHEBI:60377"/>
        <dbReference type="EC" id="2.7.8.8"/>
    </reaction>
</comment>
<dbReference type="Proteomes" id="UP000186601">
    <property type="component" value="Unassembled WGS sequence"/>
</dbReference>
<dbReference type="PANTHER" id="PTHR14269:SF61">
    <property type="entry name" value="CDP-DIACYLGLYCEROL--SERINE O-PHOSPHATIDYLTRANSFERASE"/>
    <property type="match status" value="1"/>
</dbReference>
<evidence type="ECO:0000313" key="19">
    <source>
        <dbReference type="EMBL" id="PSR74164.1"/>
    </source>
</evidence>
<dbReference type="PANTHER" id="PTHR14269">
    <property type="entry name" value="CDP-DIACYLGLYCEROL--GLYCEROL-3-PHOSPHATE 3-PHOSPHATIDYLTRANSFERASE-RELATED"/>
    <property type="match status" value="1"/>
</dbReference>
<comment type="pathway">
    <text evidence="3">Lipid metabolism.</text>
</comment>
<keyword evidence="12" id="KW-0443">Lipid metabolism</keyword>
<evidence type="ECO:0000256" key="7">
    <source>
        <dbReference type="ARBA" id="ARBA00022516"/>
    </source>
</evidence>
<evidence type="ECO:0000256" key="16">
    <source>
        <dbReference type="ARBA" id="ARBA00032361"/>
    </source>
</evidence>
<evidence type="ECO:0000256" key="5">
    <source>
        <dbReference type="ARBA" id="ARBA00013174"/>
    </source>
</evidence>
<comment type="subcellular location">
    <subcellularLocation>
        <location evidence="2">Endoplasmic reticulum membrane</location>
        <topology evidence="2">Multi-pass membrane protein</topology>
    </subcellularLocation>
</comment>
<dbReference type="EC" id="2.7.8.8" evidence="5"/>
<evidence type="ECO:0000256" key="8">
    <source>
        <dbReference type="ARBA" id="ARBA00022679"/>
    </source>
</evidence>
<evidence type="ECO:0000256" key="14">
    <source>
        <dbReference type="ARBA" id="ARBA00023209"/>
    </source>
</evidence>
<dbReference type="InterPro" id="IPR048254">
    <property type="entry name" value="CDP_ALCOHOL_P_TRANSF_CS"/>
</dbReference>
<dbReference type="GO" id="GO:0006659">
    <property type="term" value="P:phosphatidylserine biosynthetic process"/>
    <property type="evidence" value="ECO:0007669"/>
    <property type="project" value="UniProtKB-ARBA"/>
</dbReference>
<keyword evidence="14" id="KW-0594">Phospholipid biosynthesis</keyword>
<dbReference type="InterPro" id="IPR043130">
    <property type="entry name" value="CDP-OH_PTrfase_TM_dom"/>
</dbReference>
<evidence type="ECO:0000256" key="18">
    <source>
        <dbReference type="RuleBase" id="RU003750"/>
    </source>
</evidence>
<evidence type="ECO:0000256" key="15">
    <source>
        <dbReference type="ARBA" id="ARBA00023264"/>
    </source>
</evidence>
<keyword evidence="15" id="KW-1208">Phospholipid metabolism</keyword>
<proteinExistence type="inferred from homology"/>
<evidence type="ECO:0000256" key="4">
    <source>
        <dbReference type="ARBA" id="ARBA00010441"/>
    </source>
</evidence>
<dbReference type="GO" id="GO:0005789">
    <property type="term" value="C:endoplasmic reticulum membrane"/>
    <property type="evidence" value="ECO:0007669"/>
    <property type="project" value="UniProtKB-SubCell"/>
</dbReference>
<name>A0A2R6NNZ2_9APHY</name>
<dbReference type="InterPro" id="IPR004533">
    <property type="entry name" value="CDP-diaglyc--ser_O-PTrfase"/>
</dbReference>
<evidence type="ECO:0000256" key="3">
    <source>
        <dbReference type="ARBA" id="ARBA00005189"/>
    </source>
</evidence>
<dbReference type="GO" id="GO:0003882">
    <property type="term" value="F:CDP-diacylglycerol-serine O-phosphatidyltransferase activity"/>
    <property type="evidence" value="ECO:0007669"/>
    <property type="project" value="UniProtKB-EC"/>
</dbReference>
<gene>
    <name evidence="19" type="ORF">PHLCEN_2v10120</name>
</gene>
<dbReference type="Pfam" id="PF01066">
    <property type="entry name" value="CDP-OH_P_transf"/>
    <property type="match status" value="1"/>
</dbReference>
<dbReference type="NCBIfam" id="TIGR00473">
    <property type="entry name" value="pssA"/>
    <property type="match status" value="1"/>
</dbReference>
<dbReference type="PROSITE" id="PS00379">
    <property type="entry name" value="CDP_ALCOHOL_P_TRANSF"/>
    <property type="match status" value="1"/>
</dbReference>
<organism evidence="19 20">
    <name type="scientific">Hermanssonia centrifuga</name>
    <dbReference type="NCBI Taxonomy" id="98765"/>
    <lineage>
        <taxon>Eukaryota</taxon>
        <taxon>Fungi</taxon>
        <taxon>Dikarya</taxon>
        <taxon>Basidiomycota</taxon>
        <taxon>Agaricomycotina</taxon>
        <taxon>Agaricomycetes</taxon>
        <taxon>Polyporales</taxon>
        <taxon>Meruliaceae</taxon>
        <taxon>Hermanssonia</taxon>
    </lineage>
</organism>
<dbReference type="InterPro" id="IPR000462">
    <property type="entry name" value="CDP-OH_P_trans"/>
</dbReference>
<evidence type="ECO:0000256" key="9">
    <source>
        <dbReference type="ARBA" id="ARBA00022692"/>
    </source>
</evidence>
<keyword evidence="9" id="KW-0812">Transmembrane</keyword>
<accession>A0A2R6NNZ2</accession>
<keyword evidence="13" id="KW-0472">Membrane</keyword>